<proteinExistence type="predicted"/>
<dbReference type="Pfam" id="PF04865">
    <property type="entry name" value="Baseplate_J"/>
    <property type="match status" value="1"/>
</dbReference>
<evidence type="ECO:0000259" key="1">
    <source>
        <dbReference type="Pfam" id="PF04865"/>
    </source>
</evidence>
<dbReference type="HOGENOM" id="CLU_058632_0_0_6"/>
<organism evidence="2">
    <name type="scientific">Shewanella sp. (strain MR-7)</name>
    <dbReference type="NCBI Taxonomy" id="60481"/>
    <lineage>
        <taxon>Bacteria</taxon>
        <taxon>Pseudomonadati</taxon>
        <taxon>Pseudomonadota</taxon>
        <taxon>Gammaproteobacteria</taxon>
        <taxon>Alteromonadales</taxon>
        <taxon>Shewanellaceae</taxon>
        <taxon>Shewanella</taxon>
    </lineage>
</organism>
<dbReference type="KEGG" id="shm:Shewmr7_0738"/>
<sequence>MADKIDVPTIDFAKIVEAAGIPTTEDGWKALFKQYVEAEGSIIANDSPYSPFWRVITAIVAKPAAWIVNKVLIGVILPNLFLLTANDDQFVEAKAWEHDLTRKDSSKTKGKVRFNRAASSGPSLLIPAGTFVQTDAINGVVYRVVTLADAILAQNSLSVLVDVIAENAGAAYNLGAGYYHVLPEAVTGIGSVTNEAEWIDEAGADRESLDDLKLRTRNAFTAAAPWHIDAVYRAILTEQGGIDTDNVFFEHDAPRGPGTANAYILLDTGEPSAELLANLNQYVMDKGYHGHGDDLLVLAMPGIDVNVGVTVYPHSYLLEAEVTTLLADVEQFIRCAFRENSDYTATRTEPFIRFSFSKLGQELHRQFAGIESLNWHQTDITSANNVPRLSTLTIDNGNDL</sequence>
<dbReference type="AlphaFoldDB" id="Q0HYR7"/>
<accession>Q0HYR7</accession>
<dbReference type="EMBL" id="CP000444">
    <property type="protein sequence ID" value="ABI41738.1"/>
    <property type="molecule type" value="Genomic_DNA"/>
</dbReference>
<reference evidence="2" key="1">
    <citation type="submission" date="2006-08" db="EMBL/GenBank/DDBJ databases">
        <title>Complete sequence of Chromosome1 of Shewanella sp. MR-7.</title>
        <authorList>
            <consortium name="US DOE Joint Genome Institute"/>
            <person name="Copeland A."/>
            <person name="Lucas S."/>
            <person name="Lapidus A."/>
            <person name="Barry K."/>
            <person name="Detter J.C."/>
            <person name="Glavina del Rio T."/>
            <person name="Hammon N."/>
            <person name="Israni S."/>
            <person name="Dalin E."/>
            <person name="Tice H."/>
            <person name="Pitluck S."/>
            <person name="Kiss H."/>
            <person name="Brettin T."/>
            <person name="Bruce D."/>
            <person name="Han C."/>
            <person name="Tapia R."/>
            <person name="Gilna P."/>
            <person name="Schmutz J."/>
            <person name="Larimer F."/>
            <person name="Land M."/>
            <person name="Hauser L."/>
            <person name="Kyrpides N."/>
            <person name="Mikhailova N."/>
            <person name="Nealson K."/>
            <person name="Konstantinidis K."/>
            <person name="Klappenbach J."/>
            <person name="Tiedje J."/>
            <person name="Richardson P."/>
        </authorList>
    </citation>
    <scope>NUCLEOTIDE SEQUENCE</scope>
    <source>
        <strain evidence="2">MR-7</strain>
    </source>
</reference>
<dbReference type="InterPro" id="IPR006949">
    <property type="entry name" value="Barrel_Baseplate_J-like"/>
</dbReference>
<evidence type="ECO:0000313" key="2">
    <source>
        <dbReference type="EMBL" id="ABI41738.1"/>
    </source>
</evidence>
<protein>
    <submittedName>
        <fullName evidence="2">Putative bacteriophage protein</fullName>
    </submittedName>
</protein>
<name>Q0HYR7_SHESR</name>
<gene>
    <name evidence="2" type="ordered locus">Shewmr7_0738</name>
</gene>
<feature type="domain" description="Baseplate protein J-like barrel" evidence="1">
    <location>
        <begin position="112"/>
        <end position="199"/>
    </location>
</feature>